<feature type="chain" id="PRO_5027669976" evidence="4">
    <location>
        <begin position="27"/>
        <end position="443"/>
    </location>
</feature>
<dbReference type="KEGG" id="zju:107432508"/>
<accession>A0A6P4BA07</accession>
<feature type="signal peptide" evidence="4">
    <location>
        <begin position="1"/>
        <end position="26"/>
    </location>
</feature>
<keyword evidence="6" id="KW-1185">Reference proteome</keyword>
<gene>
    <name evidence="7" type="primary">LOC107432508</name>
</gene>
<keyword evidence="2" id="KW-1015">Disulfide bond</keyword>
<feature type="domain" description="Bulb-type lectin" evidence="5">
    <location>
        <begin position="46"/>
        <end position="167"/>
    </location>
</feature>
<dbReference type="PANTHER" id="PTHR32444">
    <property type="entry name" value="BULB-TYPE LECTIN DOMAIN-CONTAINING PROTEIN"/>
    <property type="match status" value="1"/>
</dbReference>
<dbReference type="Pfam" id="PF01453">
    <property type="entry name" value="B_lectin"/>
    <property type="match status" value="1"/>
</dbReference>
<evidence type="ECO:0000256" key="4">
    <source>
        <dbReference type="SAM" id="SignalP"/>
    </source>
</evidence>
<dbReference type="SUPFAM" id="SSF51110">
    <property type="entry name" value="alpha-D-mannose-specific plant lectins"/>
    <property type="match status" value="1"/>
</dbReference>
<sequence length="443" mass="49054">MALSSSCFLFSALLLGYCFLFVATQAQVPAQQTFKFINRGEFGQPTAEYNANYRVIQTKNINFFTYPFQLCFYSTIPGAYILAIRAGIPGDQTPMRWVWDANRNHPVGENSVLSFASNGNLVLAEANGRIVWQTNTANRGVTGIKLLPNGNLVLHNAKGRPIWQSFDYPTDTLLVGQSLRTNGINKLISRKSDTDGSDGPYSLVHQENEGLYLYVKDNYGQLIRYSGWGYAERAATVVFDGKAAENHNSTAHVLAFTAYRNQTTLPPPSDIFTLRTLNYNTTLSFVRIGSDGNLKAYTYQVGSNGRSSKWEEGFAYFSTYWASLCSLPTRCGSFGLCERGVCLACPTPKGLVSWNQSCAPPKLSPCQNGAAKKVNYYNVTGVQHFTDNVANGGEGMSFEECKSKCDADCKCLGFFMFEDFRCIIATVLGTLRKAEKTTAYIKY</sequence>
<dbReference type="SMART" id="SM00108">
    <property type="entry name" value="B_lectin"/>
    <property type="match status" value="1"/>
</dbReference>
<dbReference type="CDD" id="cd00028">
    <property type="entry name" value="B_lectin"/>
    <property type="match status" value="1"/>
</dbReference>
<reference evidence="7" key="1">
    <citation type="submission" date="2025-08" db="UniProtKB">
        <authorList>
            <consortium name="RefSeq"/>
        </authorList>
    </citation>
    <scope>IDENTIFICATION</scope>
    <source>
        <tissue evidence="7">Seedling</tissue>
    </source>
</reference>
<dbReference type="FunCoup" id="A0A6P4BA07">
    <property type="interactions" value="368"/>
</dbReference>
<evidence type="ECO:0000256" key="1">
    <source>
        <dbReference type="ARBA" id="ARBA00022729"/>
    </source>
</evidence>
<protein>
    <submittedName>
        <fullName evidence="7">EP1-like glycoprotein 2</fullName>
    </submittedName>
</protein>
<dbReference type="Proteomes" id="UP001652623">
    <property type="component" value="Chromosome 11"/>
</dbReference>
<evidence type="ECO:0000256" key="2">
    <source>
        <dbReference type="ARBA" id="ARBA00023157"/>
    </source>
</evidence>
<dbReference type="RefSeq" id="XP_015899140.3">
    <property type="nucleotide sequence ID" value="XM_016043654.4"/>
</dbReference>
<name>A0A6P4BA07_ZIZJJ</name>
<evidence type="ECO:0000313" key="7">
    <source>
        <dbReference type="RefSeq" id="XP_015899140.3"/>
    </source>
</evidence>
<keyword evidence="3" id="KW-0325">Glycoprotein</keyword>
<dbReference type="Gene3D" id="2.90.10.10">
    <property type="entry name" value="Bulb-type lectin domain"/>
    <property type="match status" value="1"/>
</dbReference>
<dbReference type="InterPro" id="IPR035446">
    <property type="entry name" value="SLSG/EP1"/>
</dbReference>
<dbReference type="GeneID" id="107432508"/>
<evidence type="ECO:0000259" key="5">
    <source>
        <dbReference type="PROSITE" id="PS50927"/>
    </source>
</evidence>
<dbReference type="InterPro" id="IPR001480">
    <property type="entry name" value="Bulb-type_lectin_dom"/>
</dbReference>
<dbReference type="PROSITE" id="PS50927">
    <property type="entry name" value="BULB_LECTIN"/>
    <property type="match status" value="1"/>
</dbReference>
<dbReference type="GO" id="GO:0009505">
    <property type="term" value="C:plant-type cell wall"/>
    <property type="evidence" value="ECO:0007669"/>
    <property type="project" value="TreeGrafter"/>
</dbReference>
<evidence type="ECO:0000313" key="6">
    <source>
        <dbReference type="Proteomes" id="UP001652623"/>
    </source>
</evidence>
<dbReference type="AlphaFoldDB" id="A0A6P4BA07"/>
<organism evidence="6 7">
    <name type="scientific">Ziziphus jujuba</name>
    <name type="common">Chinese jujube</name>
    <name type="synonym">Ziziphus sativa</name>
    <dbReference type="NCBI Taxonomy" id="326968"/>
    <lineage>
        <taxon>Eukaryota</taxon>
        <taxon>Viridiplantae</taxon>
        <taxon>Streptophyta</taxon>
        <taxon>Embryophyta</taxon>
        <taxon>Tracheophyta</taxon>
        <taxon>Spermatophyta</taxon>
        <taxon>Magnoliopsida</taxon>
        <taxon>eudicotyledons</taxon>
        <taxon>Gunneridae</taxon>
        <taxon>Pentapetalae</taxon>
        <taxon>rosids</taxon>
        <taxon>fabids</taxon>
        <taxon>Rosales</taxon>
        <taxon>Rhamnaceae</taxon>
        <taxon>Paliureae</taxon>
        <taxon>Ziziphus</taxon>
    </lineage>
</organism>
<dbReference type="InterPro" id="IPR036426">
    <property type="entry name" value="Bulb-type_lectin_dom_sf"/>
</dbReference>
<evidence type="ECO:0000256" key="3">
    <source>
        <dbReference type="ARBA" id="ARBA00023180"/>
    </source>
</evidence>
<dbReference type="InParanoid" id="A0A6P4BA07"/>
<dbReference type="PANTHER" id="PTHR32444:SF58">
    <property type="entry name" value="BULB-TYPE LECTIN DOMAIN-CONTAINING PROTEIN"/>
    <property type="match status" value="1"/>
</dbReference>
<proteinExistence type="predicted"/>
<keyword evidence="1 4" id="KW-0732">Signal</keyword>
<dbReference type="PIRSF" id="PIRSF002686">
    <property type="entry name" value="SLG"/>
    <property type="match status" value="1"/>
</dbReference>